<evidence type="ECO:0000313" key="5">
    <source>
        <dbReference type="Proteomes" id="UP001390339"/>
    </source>
</evidence>
<evidence type="ECO:0000313" key="4">
    <source>
        <dbReference type="EMBL" id="KAK8855862.1"/>
    </source>
</evidence>
<dbReference type="SMART" id="SM00248">
    <property type="entry name" value="ANK"/>
    <property type="match status" value="6"/>
</dbReference>
<feature type="repeat" description="ANK" evidence="3">
    <location>
        <begin position="102"/>
        <end position="131"/>
    </location>
</feature>
<keyword evidence="5" id="KW-1185">Reference proteome</keyword>
<name>A0ABR2I0I9_9PEZI</name>
<protein>
    <submittedName>
        <fullName evidence="4">Serine/threonine-protein phosphatase 6 regulatory ankyrin repeat subunit B-like</fullName>
    </submittedName>
</protein>
<dbReference type="EMBL" id="JAPCWZ010000007">
    <property type="protein sequence ID" value="KAK8855862.1"/>
    <property type="molecule type" value="Genomic_DNA"/>
</dbReference>
<dbReference type="InterPro" id="IPR002110">
    <property type="entry name" value="Ankyrin_rpt"/>
</dbReference>
<organism evidence="4 5">
    <name type="scientific">Apiospora arundinis</name>
    <dbReference type="NCBI Taxonomy" id="335852"/>
    <lineage>
        <taxon>Eukaryota</taxon>
        <taxon>Fungi</taxon>
        <taxon>Dikarya</taxon>
        <taxon>Ascomycota</taxon>
        <taxon>Pezizomycotina</taxon>
        <taxon>Sordariomycetes</taxon>
        <taxon>Xylariomycetidae</taxon>
        <taxon>Amphisphaeriales</taxon>
        <taxon>Apiosporaceae</taxon>
        <taxon>Apiospora</taxon>
    </lineage>
</organism>
<sequence>MDDSLQSLNHDAFWHIAKHLTDARDVLHLALTSKGMWANLSNELYQVEVINMEKEEKEIGAHYYTTPAIHIAIREGRVRVVDSLIKAAMKHWPGYLDVKGNPGLTPVHFAASKGNTAIVQKLHNAGCDINADVLLATGKCQIFNHRHNLRDLSGLGDHRLGHTPYGEEKVDSLSLAIMFKQPNTVQYLLDKMDLRRPHSPSRDRISPLHAAALVGDVNLVEHFLSLGFPQETFRQISGATFQETALHYAAAGRYDNTQVLRMLLDRGANLRSVAMGSQTALEAAFTNAQWPVNFEFLLHHSIQNNNIHAVDWQRTLKRAVRCNGLLPVIKTIIEETDIISERMQKRVLLDLIKGSPIPSNDSFMFLIGMLFPPGQNHQGYLLPWEGCNINAPYYPTWIAETILQAILAAPKFELRCFQAVLQYRDWDLEASDVKGRTAMQYAVYHHHYDAGLMLLERGSEWKLLTINEKLAMSNWLRKQRNPESRPRYWAARLKKDVEDSRRKLRKEGVERRL</sequence>
<evidence type="ECO:0000256" key="2">
    <source>
        <dbReference type="ARBA" id="ARBA00023043"/>
    </source>
</evidence>
<evidence type="ECO:0000256" key="3">
    <source>
        <dbReference type="PROSITE-ProRule" id="PRU00023"/>
    </source>
</evidence>
<accession>A0ABR2I0I9</accession>
<dbReference type="Pfam" id="PF12796">
    <property type="entry name" value="Ank_2"/>
    <property type="match status" value="2"/>
</dbReference>
<dbReference type="PANTHER" id="PTHR24198">
    <property type="entry name" value="ANKYRIN REPEAT AND PROTEIN KINASE DOMAIN-CONTAINING PROTEIN"/>
    <property type="match status" value="1"/>
</dbReference>
<keyword evidence="2 3" id="KW-0040">ANK repeat</keyword>
<dbReference type="PRINTS" id="PR01415">
    <property type="entry name" value="ANKYRIN"/>
</dbReference>
<dbReference type="Proteomes" id="UP001390339">
    <property type="component" value="Unassembled WGS sequence"/>
</dbReference>
<dbReference type="PROSITE" id="PS50088">
    <property type="entry name" value="ANK_REPEAT"/>
    <property type="match status" value="2"/>
</dbReference>
<feature type="repeat" description="ANK" evidence="3">
    <location>
        <begin position="241"/>
        <end position="275"/>
    </location>
</feature>
<dbReference type="Gene3D" id="1.25.40.20">
    <property type="entry name" value="Ankyrin repeat-containing domain"/>
    <property type="match status" value="1"/>
</dbReference>
<proteinExistence type="predicted"/>
<reference evidence="4 5" key="1">
    <citation type="journal article" date="2024" name="IMA Fungus">
        <title>Apiospora arundinis, a panoply of carbohydrate-active enzymes and secondary metabolites.</title>
        <authorList>
            <person name="Sorensen T."/>
            <person name="Petersen C."/>
            <person name="Muurmann A.T."/>
            <person name="Christiansen J.V."/>
            <person name="Brundto M.L."/>
            <person name="Overgaard C.K."/>
            <person name="Boysen A.T."/>
            <person name="Wollenberg R.D."/>
            <person name="Larsen T.O."/>
            <person name="Sorensen J.L."/>
            <person name="Nielsen K.L."/>
            <person name="Sondergaard T.E."/>
        </authorList>
    </citation>
    <scope>NUCLEOTIDE SEQUENCE [LARGE SCALE GENOMIC DNA]</scope>
    <source>
        <strain evidence="4 5">AAU 773</strain>
    </source>
</reference>
<dbReference type="PROSITE" id="PS50297">
    <property type="entry name" value="ANK_REP_REGION"/>
    <property type="match status" value="2"/>
</dbReference>
<dbReference type="SUPFAM" id="SSF48403">
    <property type="entry name" value="Ankyrin repeat"/>
    <property type="match status" value="1"/>
</dbReference>
<dbReference type="InterPro" id="IPR036770">
    <property type="entry name" value="Ankyrin_rpt-contain_sf"/>
</dbReference>
<gene>
    <name evidence="4" type="ORF">PGQ11_011774</name>
</gene>
<comment type="caution">
    <text evidence="4">The sequence shown here is derived from an EMBL/GenBank/DDBJ whole genome shotgun (WGS) entry which is preliminary data.</text>
</comment>
<keyword evidence="1" id="KW-0677">Repeat</keyword>
<evidence type="ECO:0000256" key="1">
    <source>
        <dbReference type="ARBA" id="ARBA00022737"/>
    </source>
</evidence>
<dbReference type="PANTHER" id="PTHR24198:SF165">
    <property type="entry name" value="ANKYRIN REPEAT-CONTAINING PROTEIN-RELATED"/>
    <property type="match status" value="1"/>
</dbReference>